<dbReference type="PANTHER" id="PTHR34351">
    <property type="entry name" value="SLR1927 PROTEIN-RELATED"/>
    <property type="match status" value="1"/>
</dbReference>
<dbReference type="AlphaFoldDB" id="A0A3B0VU87"/>
<feature type="transmembrane region" description="Helical" evidence="1">
    <location>
        <begin position="45"/>
        <end position="63"/>
    </location>
</feature>
<dbReference type="EMBL" id="UOFA01000015">
    <property type="protein sequence ID" value="VAW43703.1"/>
    <property type="molecule type" value="Genomic_DNA"/>
</dbReference>
<feature type="non-terminal residue" evidence="2">
    <location>
        <position position="203"/>
    </location>
</feature>
<name>A0A3B0VU87_9ZZZZ</name>
<keyword evidence="1" id="KW-0472">Membrane</keyword>
<sequence>MKARKALIKQGFLERKLNNFFNRRGQEMLPVVFGWRRIYVLPSKAGLFFSVIWFLMMLAGLNFNNNMSLMLVFLLFGLAQVALHKTFFNLRNLRLEQTNAEPVFLGDDINLHLLIAADHDKWQIRSENQLSNDVCNITQGLSEIKLLMPSQHRGMQAVDRIKLFTRFPLGLFTVWVYCLPKDAVLIYPKPESPCTDFPSHGGQ</sequence>
<evidence type="ECO:0000313" key="2">
    <source>
        <dbReference type="EMBL" id="VAW43703.1"/>
    </source>
</evidence>
<proteinExistence type="predicted"/>
<reference evidence="2" key="1">
    <citation type="submission" date="2018-06" db="EMBL/GenBank/DDBJ databases">
        <authorList>
            <person name="Zhirakovskaya E."/>
        </authorList>
    </citation>
    <scope>NUCLEOTIDE SEQUENCE</scope>
</reference>
<accession>A0A3B0VU87</accession>
<keyword evidence="1" id="KW-0812">Transmembrane</keyword>
<organism evidence="2">
    <name type="scientific">hydrothermal vent metagenome</name>
    <dbReference type="NCBI Taxonomy" id="652676"/>
    <lineage>
        <taxon>unclassified sequences</taxon>
        <taxon>metagenomes</taxon>
        <taxon>ecological metagenomes</taxon>
    </lineage>
</organism>
<dbReference type="PANTHER" id="PTHR34351:SF1">
    <property type="entry name" value="SLR1927 PROTEIN"/>
    <property type="match status" value="1"/>
</dbReference>
<protein>
    <recommendedName>
        <fullName evidence="3">DUF58 domain-containing protein</fullName>
    </recommendedName>
</protein>
<feature type="transmembrane region" description="Helical" evidence="1">
    <location>
        <begin position="69"/>
        <end position="88"/>
    </location>
</feature>
<keyword evidence="1" id="KW-1133">Transmembrane helix</keyword>
<gene>
    <name evidence="2" type="ORF">MNBD_GAMMA02-103</name>
</gene>
<evidence type="ECO:0008006" key="3">
    <source>
        <dbReference type="Google" id="ProtNLM"/>
    </source>
</evidence>
<evidence type="ECO:0000256" key="1">
    <source>
        <dbReference type="SAM" id="Phobius"/>
    </source>
</evidence>